<dbReference type="Proteomes" id="UP000316639">
    <property type="component" value="Unassembled WGS sequence"/>
</dbReference>
<dbReference type="PANTHER" id="PTHR42847:SF4">
    <property type="entry name" value="ALKANESULFONATE MONOOXYGENASE-RELATED"/>
    <property type="match status" value="1"/>
</dbReference>
<dbReference type="InterPro" id="IPR036661">
    <property type="entry name" value="Luciferase-like_sf"/>
</dbReference>
<feature type="domain" description="Luciferase-like" evidence="5">
    <location>
        <begin position="22"/>
        <end position="333"/>
    </location>
</feature>
<evidence type="ECO:0000313" key="7">
    <source>
        <dbReference type="Proteomes" id="UP000316639"/>
    </source>
</evidence>
<evidence type="ECO:0000256" key="3">
    <source>
        <dbReference type="ARBA" id="ARBA00023002"/>
    </source>
</evidence>
<comment type="caution">
    <text evidence="6">The sequence shown here is derived from an EMBL/GenBank/DDBJ whole genome shotgun (WGS) entry which is preliminary data.</text>
</comment>
<keyword evidence="7" id="KW-1185">Reference proteome</keyword>
<reference evidence="6 7" key="1">
    <citation type="submission" date="2019-07" db="EMBL/GenBank/DDBJ databases">
        <title>Lentzea xizangensis sp. nov., isolated from Qinghai-Tibetan Plateau Soils.</title>
        <authorList>
            <person name="Huang J."/>
        </authorList>
    </citation>
    <scope>NUCLEOTIDE SEQUENCE [LARGE SCALE GENOMIC DNA]</scope>
    <source>
        <strain evidence="6 7">FXJ1.1311</strain>
    </source>
</reference>
<gene>
    <name evidence="6" type="ORF">FKR81_08120</name>
</gene>
<dbReference type="InterPro" id="IPR011251">
    <property type="entry name" value="Luciferase-like_dom"/>
</dbReference>
<keyword evidence="1" id="KW-0285">Flavoprotein</keyword>
<dbReference type="SUPFAM" id="SSF51679">
    <property type="entry name" value="Bacterial luciferase-like"/>
    <property type="match status" value="1"/>
</dbReference>
<keyword evidence="2" id="KW-0288">FMN</keyword>
<name>A0A563F104_9PSEU</name>
<dbReference type="Pfam" id="PF00296">
    <property type="entry name" value="Bac_luciferase"/>
    <property type="match status" value="1"/>
</dbReference>
<keyword evidence="4" id="KW-0503">Monooxygenase</keyword>
<dbReference type="EMBL" id="VOBR01000004">
    <property type="protein sequence ID" value="TWP53044.1"/>
    <property type="molecule type" value="Genomic_DNA"/>
</dbReference>
<accession>A0A563F104</accession>
<sequence length="378" mass="41039">MSITLHWFLPTSGDGRTVVEHFHANRAPSAGARREPDIDYLAQIARTAEQVGFTGVLTPTGTWCEDAWLTTAALIAQTSRLKFLVAFRPGVLSPTLAAQMAATYQRISRGRLLLNVVTGGDAVEQQRFGDWLDKDERYSRTDEFLQIVREVWSGKPFSFDGRHYKVEGATVLAPPDPVPPIYFGGSSDAALPVAARRADVYLTWGEPPADVAAKIARVRALTDRPIRFGIRLHTISRDSSAEAWAAAERLLDALDPAAVAQAQSQLRASESVGQQRMVALHGGDLSRGVRGLEIYPNLWAGVGLVRGGAGTALVGSHEEVADLIEEYHAIGISEFILSGYPHLEEAYWFGEGVRPILAQRGLLSGERELSLAGAPSFS</sequence>
<keyword evidence="3" id="KW-0560">Oxidoreductase</keyword>
<dbReference type="RefSeq" id="WP_146350297.1">
    <property type="nucleotide sequence ID" value="NZ_VOBR01000004.1"/>
</dbReference>
<dbReference type="Gene3D" id="3.20.20.30">
    <property type="entry name" value="Luciferase-like domain"/>
    <property type="match status" value="1"/>
</dbReference>
<dbReference type="GO" id="GO:0008726">
    <property type="term" value="F:alkanesulfonate monooxygenase activity"/>
    <property type="evidence" value="ECO:0007669"/>
    <property type="project" value="TreeGrafter"/>
</dbReference>
<dbReference type="CDD" id="cd01094">
    <property type="entry name" value="Alkanesulfonate_monoxygenase"/>
    <property type="match status" value="1"/>
</dbReference>
<evidence type="ECO:0000259" key="5">
    <source>
        <dbReference type="Pfam" id="PF00296"/>
    </source>
</evidence>
<evidence type="ECO:0000256" key="4">
    <source>
        <dbReference type="ARBA" id="ARBA00023033"/>
    </source>
</evidence>
<dbReference type="InterPro" id="IPR050172">
    <property type="entry name" value="SsuD_RutA_monooxygenase"/>
</dbReference>
<evidence type="ECO:0000256" key="2">
    <source>
        <dbReference type="ARBA" id="ARBA00022643"/>
    </source>
</evidence>
<proteinExistence type="predicted"/>
<dbReference type="AlphaFoldDB" id="A0A563F104"/>
<evidence type="ECO:0000256" key="1">
    <source>
        <dbReference type="ARBA" id="ARBA00022630"/>
    </source>
</evidence>
<protein>
    <submittedName>
        <fullName evidence="6">LLM class flavin-dependent oxidoreductase</fullName>
    </submittedName>
</protein>
<dbReference type="OrthoDB" id="9814695at2"/>
<organism evidence="6 7">
    <name type="scientific">Lentzea tibetensis</name>
    <dbReference type="NCBI Taxonomy" id="2591470"/>
    <lineage>
        <taxon>Bacteria</taxon>
        <taxon>Bacillati</taxon>
        <taxon>Actinomycetota</taxon>
        <taxon>Actinomycetes</taxon>
        <taxon>Pseudonocardiales</taxon>
        <taxon>Pseudonocardiaceae</taxon>
        <taxon>Lentzea</taxon>
    </lineage>
</organism>
<dbReference type="GO" id="GO:0046306">
    <property type="term" value="P:alkanesulfonate catabolic process"/>
    <property type="evidence" value="ECO:0007669"/>
    <property type="project" value="TreeGrafter"/>
</dbReference>
<dbReference type="PANTHER" id="PTHR42847">
    <property type="entry name" value="ALKANESULFONATE MONOOXYGENASE"/>
    <property type="match status" value="1"/>
</dbReference>
<evidence type="ECO:0000313" key="6">
    <source>
        <dbReference type="EMBL" id="TWP53044.1"/>
    </source>
</evidence>